<dbReference type="AlphaFoldDB" id="A0A3Q3JVV8"/>
<sequence>MCAKASTFSLPYEKKLRSVNCLFSFITLSMLLGVLLTSIIQTTLSSLDIGHSETTVFLITMTYSLTNKNLEIKLSSHN</sequence>
<keyword evidence="3" id="KW-1185">Reference proteome</keyword>
<accession>A0A3Q3JVV8</accession>
<keyword evidence="1" id="KW-0812">Transmembrane</keyword>
<reference evidence="2" key="2">
    <citation type="submission" date="2025-09" db="UniProtKB">
        <authorList>
            <consortium name="Ensembl"/>
        </authorList>
    </citation>
    <scope>IDENTIFICATION</scope>
</reference>
<evidence type="ECO:0000256" key="1">
    <source>
        <dbReference type="SAM" id="Phobius"/>
    </source>
</evidence>
<proteinExistence type="predicted"/>
<protein>
    <submittedName>
        <fullName evidence="2">Uncharacterized protein</fullName>
    </submittedName>
</protein>
<keyword evidence="1" id="KW-0472">Membrane</keyword>
<evidence type="ECO:0000313" key="2">
    <source>
        <dbReference type="Ensembl" id="ENSMALP00000020755.1"/>
    </source>
</evidence>
<name>A0A3Q3JVV8_MONAL</name>
<reference evidence="2" key="1">
    <citation type="submission" date="2025-08" db="UniProtKB">
        <authorList>
            <consortium name="Ensembl"/>
        </authorList>
    </citation>
    <scope>IDENTIFICATION</scope>
</reference>
<organism evidence="2 3">
    <name type="scientific">Monopterus albus</name>
    <name type="common">Swamp eel</name>
    <dbReference type="NCBI Taxonomy" id="43700"/>
    <lineage>
        <taxon>Eukaryota</taxon>
        <taxon>Metazoa</taxon>
        <taxon>Chordata</taxon>
        <taxon>Craniata</taxon>
        <taxon>Vertebrata</taxon>
        <taxon>Euteleostomi</taxon>
        <taxon>Actinopterygii</taxon>
        <taxon>Neopterygii</taxon>
        <taxon>Teleostei</taxon>
        <taxon>Neoteleostei</taxon>
        <taxon>Acanthomorphata</taxon>
        <taxon>Anabantaria</taxon>
        <taxon>Synbranchiformes</taxon>
        <taxon>Synbranchidae</taxon>
        <taxon>Monopterus</taxon>
    </lineage>
</organism>
<keyword evidence="1" id="KW-1133">Transmembrane helix</keyword>
<dbReference type="Proteomes" id="UP000261600">
    <property type="component" value="Unplaced"/>
</dbReference>
<feature type="transmembrane region" description="Helical" evidence="1">
    <location>
        <begin position="21"/>
        <end position="40"/>
    </location>
</feature>
<dbReference type="Ensembl" id="ENSMALT00000021158.1">
    <property type="protein sequence ID" value="ENSMALP00000020755.1"/>
    <property type="gene ID" value="ENSMALG00000014516.1"/>
</dbReference>
<evidence type="ECO:0000313" key="3">
    <source>
        <dbReference type="Proteomes" id="UP000261600"/>
    </source>
</evidence>